<dbReference type="EnsemblMetazoa" id="Aqu2.1.26715_001">
    <property type="protein sequence ID" value="Aqu2.1.26715_001"/>
    <property type="gene ID" value="Aqu2.1.26715"/>
</dbReference>
<reference evidence="1" key="1">
    <citation type="submission" date="2017-05" db="UniProtKB">
        <authorList>
            <consortium name="EnsemblMetazoa"/>
        </authorList>
    </citation>
    <scope>IDENTIFICATION</scope>
</reference>
<proteinExistence type="predicted"/>
<evidence type="ECO:0000313" key="1">
    <source>
        <dbReference type="EnsemblMetazoa" id="Aqu2.1.26715_001"/>
    </source>
</evidence>
<name>A0A1X7UGE6_AMPQE</name>
<organism evidence="1">
    <name type="scientific">Amphimedon queenslandica</name>
    <name type="common">Sponge</name>
    <dbReference type="NCBI Taxonomy" id="400682"/>
    <lineage>
        <taxon>Eukaryota</taxon>
        <taxon>Metazoa</taxon>
        <taxon>Porifera</taxon>
        <taxon>Demospongiae</taxon>
        <taxon>Heteroscleromorpha</taxon>
        <taxon>Haplosclerida</taxon>
        <taxon>Niphatidae</taxon>
        <taxon>Amphimedon</taxon>
    </lineage>
</organism>
<dbReference type="OrthoDB" id="5978202at2759"/>
<dbReference type="AlphaFoldDB" id="A0A1X7UGE6"/>
<sequence length="148" mass="16812">MTAILNSFTEDIHLLKEAIDCHCDIFIKLYAETSTGKERYLRLQIECHAKCRLFLLPKHIPTDENASKAASAFREGWSRFKETSTHLIDDCDRIMILFSSALYNILLNKIHSQSITSSAQVQTEDIVNADGDVYFRFGGAVISDMLHL</sequence>
<accession>A0A1X7UGE6</accession>
<protein>
    <submittedName>
        <fullName evidence="1">Uncharacterized protein</fullName>
    </submittedName>
</protein>
<dbReference type="InParanoid" id="A0A1X7UGE6"/>